<organism evidence="1 2">
    <name type="scientific">Plantibacter elymi</name>
    <name type="common">nom. nud.</name>
    <dbReference type="NCBI Taxonomy" id="199708"/>
    <lineage>
        <taxon>Bacteria</taxon>
        <taxon>Bacillati</taxon>
        <taxon>Actinomycetota</taxon>
        <taxon>Actinomycetes</taxon>
        <taxon>Micrococcales</taxon>
        <taxon>Microbacteriaceae</taxon>
        <taxon>Plantibacter</taxon>
    </lineage>
</organism>
<protein>
    <recommendedName>
        <fullName evidence="3">Secreted protein</fullName>
    </recommendedName>
</protein>
<reference evidence="1 2" key="1">
    <citation type="submission" date="2017-04" db="EMBL/GenBank/DDBJ databases">
        <authorList>
            <person name="Varghese N."/>
            <person name="Submissions S."/>
        </authorList>
    </citation>
    <scope>NUCLEOTIDE SEQUENCE [LARGE SCALE GENOMIC DNA]</scope>
    <source>
        <strain evidence="1 2">VKM Ac-1784</strain>
    </source>
</reference>
<comment type="caution">
    <text evidence="1">The sequence shown here is derived from an EMBL/GenBank/DDBJ whole genome shotgun (WGS) entry which is preliminary data.</text>
</comment>
<accession>A0ABY1RHA8</accession>
<dbReference type="Proteomes" id="UP000194464">
    <property type="component" value="Unassembled WGS sequence"/>
</dbReference>
<evidence type="ECO:0000313" key="2">
    <source>
        <dbReference type="Proteomes" id="UP000194464"/>
    </source>
</evidence>
<sequence>MSDITITRSTRRPFGTLAALIAVPILVGSLAACASGSPGSESGSKTPSTVQSFEDWQVAFASCMRDEGVDMPDPGKDGSSAAISLGDADPEAFTAASKTCTDKLGVPPAPSGGDMSVSDRFDEQLQMAECFRENGIDVADPVKGEAMSIPSDVPEDVLDACGLTMSTSGSTDR</sequence>
<proteinExistence type="predicted"/>
<dbReference type="RefSeq" id="WP_086474661.1">
    <property type="nucleotide sequence ID" value="NZ_FXWJ01000004.1"/>
</dbReference>
<name>A0ABY1RHA8_9MICO</name>
<evidence type="ECO:0000313" key="1">
    <source>
        <dbReference type="EMBL" id="SMQ72794.1"/>
    </source>
</evidence>
<keyword evidence="2" id="KW-1185">Reference proteome</keyword>
<gene>
    <name evidence="1" type="ORF">SAMN06295909_3047</name>
</gene>
<dbReference type="EMBL" id="FXWJ01000004">
    <property type="protein sequence ID" value="SMQ72794.1"/>
    <property type="molecule type" value="Genomic_DNA"/>
</dbReference>
<evidence type="ECO:0008006" key="3">
    <source>
        <dbReference type="Google" id="ProtNLM"/>
    </source>
</evidence>